<dbReference type="OrthoDB" id="7632202at2"/>
<evidence type="ECO:0000256" key="1">
    <source>
        <dbReference type="SAM" id="Phobius"/>
    </source>
</evidence>
<dbReference type="Proteomes" id="UP000269689">
    <property type="component" value="Unassembled WGS sequence"/>
</dbReference>
<dbReference type="RefSeq" id="WP_123792653.1">
    <property type="nucleotide sequence ID" value="NZ_RKQK01000002.1"/>
</dbReference>
<keyword evidence="1" id="KW-1133">Transmembrane helix</keyword>
<keyword evidence="1" id="KW-0812">Transmembrane</keyword>
<evidence type="ECO:0008006" key="4">
    <source>
        <dbReference type="Google" id="ProtNLM"/>
    </source>
</evidence>
<name>A0A3N4UFD8_9RHOB</name>
<comment type="caution">
    <text evidence="2">The sequence shown here is derived from an EMBL/GenBank/DDBJ whole genome shotgun (WGS) entry which is preliminary data.</text>
</comment>
<proteinExistence type="predicted"/>
<dbReference type="EMBL" id="RKQK01000002">
    <property type="protein sequence ID" value="RPE67175.1"/>
    <property type="molecule type" value="Genomic_DNA"/>
</dbReference>
<protein>
    <recommendedName>
        <fullName evidence="4">Cation/multidrug efflux pump</fullName>
    </recommendedName>
</protein>
<sequence>MLGFLKFFILGFLGLSLLYGLLTIYVRSLTKERLENEWAEMGSIGARDDYVEQGLQDYKKSMRPKLLLGVYIFPMIIFCVVFYMTNYM</sequence>
<accession>A0A3N4UFD8</accession>
<gene>
    <name evidence="2" type="ORF">EDD53_1579</name>
</gene>
<evidence type="ECO:0000313" key="3">
    <source>
        <dbReference type="Proteomes" id="UP000269689"/>
    </source>
</evidence>
<organism evidence="2 3">
    <name type="scientific">Pacificibacter maritimus</name>
    <dbReference type="NCBI Taxonomy" id="762213"/>
    <lineage>
        <taxon>Bacteria</taxon>
        <taxon>Pseudomonadati</taxon>
        <taxon>Pseudomonadota</taxon>
        <taxon>Alphaproteobacteria</taxon>
        <taxon>Rhodobacterales</taxon>
        <taxon>Roseobacteraceae</taxon>
        <taxon>Pacificibacter</taxon>
    </lineage>
</organism>
<reference evidence="2 3" key="1">
    <citation type="submission" date="2018-11" db="EMBL/GenBank/DDBJ databases">
        <title>Genomic Encyclopedia of Type Strains, Phase IV (KMG-IV): sequencing the most valuable type-strain genomes for metagenomic binning, comparative biology and taxonomic classification.</title>
        <authorList>
            <person name="Goeker M."/>
        </authorList>
    </citation>
    <scope>NUCLEOTIDE SEQUENCE [LARGE SCALE GENOMIC DNA]</scope>
    <source>
        <strain evidence="2 3">DSM 104731</strain>
    </source>
</reference>
<keyword evidence="3" id="KW-1185">Reference proteome</keyword>
<evidence type="ECO:0000313" key="2">
    <source>
        <dbReference type="EMBL" id="RPE67175.1"/>
    </source>
</evidence>
<keyword evidence="1" id="KW-0472">Membrane</keyword>
<dbReference type="AlphaFoldDB" id="A0A3N4UFD8"/>
<feature type="transmembrane region" description="Helical" evidence="1">
    <location>
        <begin position="6"/>
        <end position="26"/>
    </location>
</feature>
<feature type="transmembrane region" description="Helical" evidence="1">
    <location>
        <begin position="66"/>
        <end position="85"/>
    </location>
</feature>